<sequence length="355" mass="38802">MPAAILHLLGSAQLEETGPARIVAALASGLDREKYQVHAWCLGAPGPLVGYLQSAGAEARSVDWSQGLRDPLGAYRFWRLIRDHDFAIVHHHFGGRMARRIVRASSNARLVVHLHARIQELDSARRIPVAVQGADLVIAVSKAVARQIQQPKPIVVYSGVEVRHVPREPISPGTEVVVGASGRLVDIKGLSYLIKALAILSSEFPDFQVEIAGDGPERENLENYARELNLKERVRFLGWQTDLEPVLRRWDIFAMPSLTEGFPMAALEAMAQGLPVVATNVGGLPELVEDGGTGILVPPSDAEALANGLRSLIVDTKRMKEMGVAGWRRARDQFSINRMVAQTASIYDSLLTSQK</sequence>
<dbReference type="SUPFAM" id="SSF53756">
    <property type="entry name" value="UDP-Glycosyltransferase/glycogen phosphorylase"/>
    <property type="match status" value="1"/>
</dbReference>
<name>A0AAU7DL55_9BACT</name>
<feature type="domain" description="Glycosyltransferase subfamily 4-like N-terminal" evidence="2">
    <location>
        <begin position="18"/>
        <end position="161"/>
    </location>
</feature>
<dbReference type="Gene3D" id="3.40.50.2000">
    <property type="entry name" value="Glycogen Phosphorylase B"/>
    <property type="match status" value="2"/>
</dbReference>
<reference evidence="3" key="1">
    <citation type="submission" date="2023-03" db="EMBL/GenBank/DDBJ databases">
        <title>Edaphobacter sp.</title>
        <authorList>
            <person name="Huber K.J."/>
            <person name="Papendorf J."/>
            <person name="Pilke C."/>
            <person name="Bunk B."/>
            <person name="Sproeer C."/>
            <person name="Pester M."/>
        </authorList>
    </citation>
    <scope>NUCLEOTIDE SEQUENCE</scope>
    <source>
        <strain evidence="3">DSM 110680</strain>
    </source>
</reference>
<evidence type="ECO:0000259" key="2">
    <source>
        <dbReference type="Pfam" id="PF13439"/>
    </source>
</evidence>
<dbReference type="EC" id="2.4.-.-" evidence="3"/>
<dbReference type="InterPro" id="IPR001296">
    <property type="entry name" value="Glyco_trans_1"/>
</dbReference>
<keyword evidence="3" id="KW-0808">Transferase</keyword>
<accession>A0AAU7DL55</accession>
<keyword evidence="3" id="KW-0328">Glycosyltransferase</keyword>
<dbReference type="EMBL" id="CP121196">
    <property type="protein sequence ID" value="XBH18389.1"/>
    <property type="molecule type" value="Genomic_DNA"/>
</dbReference>
<dbReference type="PANTHER" id="PTHR12526">
    <property type="entry name" value="GLYCOSYLTRANSFERASE"/>
    <property type="match status" value="1"/>
</dbReference>
<dbReference type="Pfam" id="PF13439">
    <property type="entry name" value="Glyco_transf_4"/>
    <property type="match status" value="1"/>
</dbReference>
<gene>
    <name evidence="3" type="ORF">P8935_03420</name>
</gene>
<protein>
    <submittedName>
        <fullName evidence="3">Glycosyltransferase family 4 protein</fullName>
        <ecNumber evidence="3">2.4.-.-</ecNumber>
    </submittedName>
</protein>
<evidence type="ECO:0000313" key="3">
    <source>
        <dbReference type="EMBL" id="XBH18389.1"/>
    </source>
</evidence>
<dbReference type="RefSeq" id="WP_348263614.1">
    <property type="nucleotide sequence ID" value="NZ_CP121196.1"/>
</dbReference>
<proteinExistence type="predicted"/>
<dbReference type="AlphaFoldDB" id="A0AAU7DL55"/>
<dbReference type="CDD" id="cd03801">
    <property type="entry name" value="GT4_PimA-like"/>
    <property type="match status" value="1"/>
</dbReference>
<dbReference type="InterPro" id="IPR028098">
    <property type="entry name" value="Glyco_trans_4-like_N"/>
</dbReference>
<dbReference type="GO" id="GO:0016757">
    <property type="term" value="F:glycosyltransferase activity"/>
    <property type="evidence" value="ECO:0007669"/>
    <property type="project" value="UniProtKB-KW"/>
</dbReference>
<feature type="domain" description="Glycosyl transferase family 1" evidence="1">
    <location>
        <begin position="171"/>
        <end position="324"/>
    </location>
</feature>
<evidence type="ECO:0000259" key="1">
    <source>
        <dbReference type="Pfam" id="PF00534"/>
    </source>
</evidence>
<dbReference type="Pfam" id="PF00534">
    <property type="entry name" value="Glycos_transf_1"/>
    <property type="match status" value="1"/>
</dbReference>
<organism evidence="3">
    <name type="scientific">Telmatobacter sp. DSM 110680</name>
    <dbReference type="NCBI Taxonomy" id="3036704"/>
    <lineage>
        <taxon>Bacteria</taxon>
        <taxon>Pseudomonadati</taxon>
        <taxon>Acidobacteriota</taxon>
        <taxon>Terriglobia</taxon>
        <taxon>Terriglobales</taxon>
        <taxon>Acidobacteriaceae</taxon>
        <taxon>Telmatobacter</taxon>
    </lineage>
</organism>